<feature type="non-terminal residue" evidence="10">
    <location>
        <position position="357"/>
    </location>
</feature>
<proteinExistence type="predicted"/>
<dbReference type="InterPro" id="IPR013785">
    <property type="entry name" value="Aldolase_TIM"/>
</dbReference>
<evidence type="ECO:0000313" key="11">
    <source>
        <dbReference type="Proteomes" id="UP000677054"/>
    </source>
</evidence>
<feature type="domain" description="Nucleoside transporter/FeoB GTPase Gate" evidence="9">
    <location>
        <begin position="167"/>
        <end position="272"/>
    </location>
</feature>
<dbReference type="UniPathway" id="UPA00035">
    <property type="reaction ID" value="UER00042"/>
</dbReference>
<evidence type="ECO:0000256" key="1">
    <source>
        <dbReference type="ARBA" id="ARBA00004664"/>
    </source>
</evidence>
<dbReference type="PANTHER" id="PTHR43185:SF1">
    <property type="entry name" value="FE(2+) TRANSPORTER FEOB"/>
    <property type="match status" value="1"/>
</dbReference>
<evidence type="ECO:0000256" key="5">
    <source>
        <dbReference type="ARBA" id="ARBA00023141"/>
    </source>
</evidence>
<keyword evidence="7" id="KW-0812">Transmembrane</keyword>
<dbReference type="EMBL" id="LR910830">
    <property type="protein sequence ID" value="CAD7254647.1"/>
    <property type="molecule type" value="Genomic_DNA"/>
</dbReference>
<keyword evidence="3" id="KW-0028">Amino-acid biosynthesis</keyword>
<dbReference type="Pfam" id="PF07670">
    <property type="entry name" value="Gate"/>
    <property type="match status" value="2"/>
</dbReference>
<dbReference type="GO" id="GO:0005886">
    <property type="term" value="C:plasma membrane"/>
    <property type="evidence" value="ECO:0007669"/>
    <property type="project" value="TreeGrafter"/>
</dbReference>
<evidence type="ECO:0000256" key="6">
    <source>
        <dbReference type="ARBA" id="ARBA00023235"/>
    </source>
</evidence>
<dbReference type="Proteomes" id="UP000677054">
    <property type="component" value="Unassembled WGS sequence"/>
</dbReference>
<feature type="domain" description="N-(5'phosphoribosyl) anthranilate isomerase (PRAI)" evidence="8">
    <location>
        <begin position="289"/>
        <end position="352"/>
    </location>
</feature>
<organism evidence="10">
    <name type="scientific">Darwinula stevensoni</name>
    <dbReference type="NCBI Taxonomy" id="69355"/>
    <lineage>
        <taxon>Eukaryota</taxon>
        <taxon>Metazoa</taxon>
        <taxon>Ecdysozoa</taxon>
        <taxon>Arthropoda</taxon>
        <taxon>Crustacea</taxon>
        <taxon>Oligostraca</taxon>
        <taxon>Ostracoda</taxon>
        <taxon>Podocopa</taxon>
        <taxon>Podocopida</taxon>
        <taxon>Darwinulocopina</taxon>
        <taxon>Darwinuloidea</taxon>
        <taxon>Darwinulidae</taxon>
        <taxon>Darwinula</taxon>
    </lineage>
</organism>
<dbReference type="EMBL" id="CAJPEV010011312">
    <property type="protein sequence ID" value="CAG0906211.1"/>
    <property type="molecule type" value="Genomic_DNA"/>
</dbReference>
<evidence type="ECO:0000259" key="8">
    <source>
        <dbReference type="Pfam" id="PF00697"/>
    </source>
</evidence>
<feature type="transmembrane region" description="Helical" evidence="7">
    <location>
        <begin position="76"/>
        <end position="98"/>
    </location>
</feature>
<dbReference type="GO" id="GO:0004640">
    <property type="term" value="F:phosphoribosylanthranilate isomerase activity"/>
    <property type="evidence" value="ECO:0007669"/>
    <property type="project" value="UniProtKB-EC"/>
</dbReference>
<feature type="transmembrane region" description="Helical" evidence="7">
    <location>
        <begin position="110"/>
        <end position="136"/>
    </location>
</feature>
<dbReference type="OrthoDB" id="8954335at2759"/>
<keyword evidence="7" id="KW-1133">Transmembrane helix</keyword>
<evidence type="ECO:0000313" key="10">
    <source>
        <dbReference type="EMBL" id="CAD7254647.1"/>
    </source>
</evidence>
<gene>
    <name evidence="10" type="ORF">DSTB1V02_LOCUS14393</name>
</gene>
<keyword evidence="6" id="KW-0413">Isomerase</keyword>
<name>A0A7R9AIN9_9CRUS</name>
<evidence type="ECO:0000256" key="3">
    <source>
        <dbReference type="ARBA" id="ARBA00022605"/>
    </source>
</evidence>
<dbReference type="InterPro" id="IPR011060">
    <property type="entry name" value="RibuloseP-bd_barrel"/>
</dbReference>
<feature type="transmembrane region" description="Helical" evidence="7">
    <location>
        <begin position="240"/>
        <end position="265"/>
    </location>
</feature>
<dbReference type="Gene3D" id="3.20.20.70">
    <property type="entry name" value="Aldolase class I"/>
    <property type="match status" value="1"/>
</dbReference>
<dbReference type="AlphaFoldDB" id="A0A7R9AIN9"/>
<keyword evidence="5" id="KW-0057">Aromatic amino acid biosynthesis</keyword>
<feature type="transmembrane region" description="Helical" evidence="7">
    <location>
        <begin position="32"/>
        <end position="56"/>
    </location>
</feature>
<evidence type="ECO:0000256" key="7">
    <source>
        <dbReference type="SAM" id="Phobius"/>
    </source>
</evidence>
<dbReference type="PANTHER" id="PTHR43185">
    <property type="entry name" value="FERROUS IRON TRANSPORT PROTEIN B"/>
    <property type="match status" value="1"/>
</dbReference>
<dbReference type="InterPro" id="IPR011642">
    <property type="entry name" value="Gate_dom"/>
</dbReference>
<dbReference type="GO" id="GO:0000162">
    <property type="term" value="P:L-tryptophan biosynthetic process"/>
    <property type="evidence" value="ECO:0007669"/>
    <property type="project" value="UniProtKB-UniPathway"/>
</dbReference>
<keyword evidence="7" id="KW-0472">Membrane</keyword>
<feature type="domain" description="Nucleoside transporter/FeoB GTPase Gate" evidence="9">
    <location>
        <begin position="40"/>
        <end position="133"/>
    </location>
</feature>
<accession>A0A7R9AIN9</accession>
<evidence type="ECO:0000256" key="4">
    <source>
        <dbReference type="ARBA" id="ARBA00022822"/>
    </source>
</evidence>
<evidence type="ECO:0000256" key="2">
    <source>
        <dbReference type="ARBA" id="ARBA00012572"/>
    </source>
</evidence>
<dbReference type="Pfam" id="PF00697">
    <property type="entry name" value="PRAI"/>
    <property type="match status" value="1"/>
</dbReference>
<dbReference type="SUPFAM" id="SSF51366">
    <property type="entry name" value="Ribulose-phoshate binding barrel"/>
    <property type="match status" value="1"/>
</dbReference>
<dbReference type="InterPro" id="IPR050860">
    <property type="entry name" value="FeoB_GTPase"/>
</dbReference>
<dbReference type="GO" id="GO:0015093">
    <property type="term" value="F:ferrous iron transmembrane transporter activity"/>
    <property type="evidence" value="ECO:0007669"/>
    <property type="project" value="TreeGrafter"/>
</dbReference>
<sequence length="357" mass="40339">MNLIDSVFSKISEYLQTILGDGPLSKLISEGLIPGIGGIIIFIPQISILFLFLTLMEESGYMSRVVYLMDRWMKPAGLSGKSVVPLISGVACAIPAVLAARNIENSKERLLTILVTPFMTCSARLPVYAIIISIVIPRGEWWLFNYQGNYGPNDFNKSDTSKTTLENSFLGIFGHFIEPTIKPLGYDWKIGIGLISSFAAREVFVPTMATIYNIQNTDNQHSLISKMKNEKNFNTQTPTFTFASGISLLLFYAFAMQCLSTLAVVKKETNSWKWPLFQYSENHYKDKIEGKTKIGVFVNDNIDEITNKIKEYNLNGIQLHGDENPEFCKYFKNNNILTIKAFGIDKDFDFDELKLFE</sequence>
<dbReference type="InterPro" id="IPR001240">
    <property type="entry name" value="PRAI_dom"/>
</dbReference>
<comment type="pathway">
    <text evidence="1">Amino-acid biosynthesis; L-tryptophan biosynthesis; L-tryptophan from chorismate: step 3/5.</text>
</comment>
<protein>
    <recommendedName>
        <fullName evidence="2">phosphoribosylanthranilate isomerase</fullName>
        <ecNumber evidence="2">5.3.1.24</ecNumber>
    </recommendedName>
</protein>
<dbReference type="EC" id="5.3.1.24" evidence="2"/>
<keyword evidence="11" id="KW-1185">Reference proteome</keyword>
<keyword evidence="4" id="KW-0822">Tryptophan biosynthesis</keyword>
<evidence type="ECO:0000259" key="9">
    <source>
        <dbReference type="Pfam" id="PF07670"/>
    </source>
</evidence>
<reference evidence="10" key="1">
    <citation type="submission" date="2020-11" db="EMBL/GenBank/DDBJ databases">
        <authorList>
            <person name="Tran Van P."/>
        </authorList>
    </citation>
    <scope>NUCLEOTIDE SEQUENCE</scope>
</reference>